<dbReference type="InterPro" id="IPR009057">
    <property type="entry name" value="Homeodomain-like_sf"/>
</dbReference>
<accession>A0A8A4TM59</accession>
<dbReference type="Proteomes" id="UP000663929">
    <property type="component" value="Chromosome"/>
</dbReference>
<reference evidence="4" key="1">
    <citation type="submission" date="2021-03" db="EMBL/GenBank/DDBJ databases">
        <title>Acanthopleuribacteraceae sp. M133.</title>
        <authorList>
            <person name="Wang G."/>
        </authorList>
    </citation>
    <scope>NUCLEOTIDE SEQUENCE</scope>
    <source>
        <strain evidence="4">M133</strain>
    </source>
</reference>
<dbReference type="InterPro" id="IPR054422">
    <property type="entry name" value="TetR-like_HI_0893_C"/>
</dbReference>
<feature type="DNA-binding region" description="H-T-H motif" evidence="2">
    <location>
        <begin position="28"/>
        <end position="47"/>
    </location>
</feature>
<dbReference type="SUPFAM" id="SSF48498">
    <property type="entry name" value="Tetracyclin repressor-like, C-terminal domain"/>
    <property type="match status" value="1"/>
</dbReference>
<dbReference type="EMBL" id="CP071793">
    <property type="protein sequence ID" value="QTD50643.1"/>
    <property type="molecule type" value="Genomic_DNA"/>
</dbReference>
<evidence type="ECO:0000259" key="3">
    <source>
        <dbReference type="PROSITE" id="PS50977"/>
    </source>
</evidence>
<gene>
    <name evidence="4" type="ORF">J3U87_34085</name>
</gene>
<evidence type="ECO:0000313" key="4">
    <source>
        <dbReference type="EMBL" id="QTD50643.1"/>
    </source>
</evidence>
<dbReference type="PROSITE" id="PS50977">
    <property type="entry name" value="HTH_TETR_2"/>
    <property type="match status" value="1"/>
</dbReference>
<protein>
    <submittedName>
        <fullName evidence="4">TetR/AcrR family transcriptional regulator</fullName>
    </submittedName>
</protein>
<dbReference type="Pfam" id="PF22604">
    <property type="entry name" value="TetR_HI_0893_C"/>
    <property type="match status" value="1"/>
</dbReference>
<name>A0A8A4TM59_SULCO</name>
<dbReference type="InterPro" id="IPR050109">
    <property type="entry name" value="HTH-type_TetR-like_transc_reg"/>
</dbReference>
<feature type="domain" description="HTH tetR-type" evidence="3">
    <location>
        <begin position="5"/>
        <end position="65"/>
    </location>
</feature>
<organism evidence="4 5">
    <name type="scientific">Sulfidibacter corallicola</name>
    <dbReference type="NCBI Taxonomy" id="2818388"/>
    <lineage>
        <taxon>Bacteria</taxon>
        <taxon>Pseudomonadati</taxon>
        <taxon>Acidobacteriota</taxon>
        <taxon>Holophagae</taxon>
        <taxon>Acanthopleuribacterales</taxon>
        <taxon>Acanthopleuribacteraceae</taxon>
        <taxon>Sulfidibacter</taxon>
    </lineage>
</organism>
<dbReference type="PANTHER" id="PTHR30055">
    <property type="entry name" value="HTH-TYPE TRANSCRIPTIONAL REGULATOR RUTR"/>
    <property type="match status" value="1"/>
</dbReference>
<dbReference type="KEGG" id="scor:J3U87_34085"/>
<dbReference type="GO" id="GO:0003700">
    <property type="term" value="F:DNA-binding transcription factor activity"/>
    <property type="evidence" value="ECO:0007669"/>
    <property type="project" value="TreeGrafter"/>
</dbReference>
<evidence type="ECO:0000256" key="1">
    <source>
        <dbReference type="ARBA" id="ARBA00023125"/>
    </source>
</evidence>
<proteinExistence type="predicted"/>
<dbReference type="AlphaFoldDB" id="A0A8A4TM59"/>
<dbReference type="PRINTS" id="PR00455">
    <property type="entry name" value="HTHTETR"/>
</dbReference>
<keyword evidence="5" id="KW-1185">Reference proteome</keyword>
<sequence length="189" mass="21414">MSPVEDKREAILAATLRLIARHGFHGTAMSKVAKEAGVSAGIIYHYFKNKDELIIELYRVVKRGFADALFVAIDPGKPLSVQIRELCALCFRYSLQHPREVTFLEQFTNSPYNEPAIRDEVERYFEPLLDCFERAKKEMIIKDLPPPVIGTLTVDVASSLARKQASGVLELDDPLIDRVVDALWEAIRR</sequence>
<keyword evidence="1 2" id="KW-0238">DNA-binding</keyword>
<evidence type="ECO:0000313" key="5">
    <source>
        <dbReference type="Proteomes" id="UP000663929"/>
    </source>
</evidence>
<dbReference type="Pfam" id="PF00440">
    <property type="entry name" value="TetR_N"/>
    <property type="match status" value="1"/>
</dbReference>
<evidence type="ECO:0000256" key="2">
    <source>
        <dbReference type="PROSITE-ProRule" id="PRU00335"/>
    </source>
</evidence>
<dbReference type="SUPFAM" id="SSF46689">
    <property type="entry name" value="Homeodomain-like"/>
    <property type="match status" value="1"/>
</dbReference>
<dbReference type="PANTHER" id="PTHR30055:SF207">
    <property type="entry name" value="HTH-TYPE TRANSCRIPTIONAL REPRESSOR FATR"/>
    <property type="match status" value="1"/>
</dbReference>
<dbReference type="InterPro" id="IPR036271">
    <property type="entry name" value="Tet_transcr_reg_TetR-rel_C_sf"/>
</dbReference>
<dbReference type="Gene3D" id="1.10.357.10">
    <property type="entry name" value="Tetracycline Repressor, domain 2"/>
    <property type="match status" value="1"/>
</dbReference>
<dbReference type="GO" id="GO:0000976">
    <property type="term" value="F:transcription cis-regulatory region binding"/>
    <property type="evidence" value="ECO:0007669"/>
    <property type="project" value="TreeGrafter"/>
</dbReference>
<dbReference type="InterPro" id="IPR001647">
    <property type="entry name" value="HTH_TetR"/>
</dbReference>
<dbReference type="RefSeq" id="WP_237380510.1">
    <property type="nucleotide sequence ID" value="NZ_CP071793.1"/>
</dbReference>